<dbReference type="EMBL" id="CP022132">
    <property type="protein sequence ID" value="ASG67895.1"/>
    <property type="molecule type" value="Genomic_DNA"/>
</dbReference>
<evidence type="ECO:0000313" key="5">
    <source>
        <dbReference type="Proteomes" id="UP000249910"/>
    </source>
</evidence>
<dbReference type="NCBIfam" id="TIGR01747">
    <property type="entry name" value="diampropi_NH3ly"/>
    <property type="match status" value="1"/>
</dbReference>
<protein>
    <submittedName>
        <fullName evidence="4">Diaminopropionate ammonia-lyase</fullName>
    </submittedName>
</protein>
<dbReference type="Proteomes" id="UP000249910">
    <property type="component" value="Chromosome"/>
</dbReference>
<proteinExistence type="predicted"/>
<keyword evidence="5" id="KW-1185">Reference proteome</keyword>
<keyword evidence="2" id="KW-0663">Pyridoxal phosphate</keyword>
<evidence type="ECO:0000256" key="2">
    <source>
        <dbReference type="ARBA" id="ARBA00022898"/>
    </source>
</evidence>
<dbReference type="CDD" id="cd00640">
    <property type="entry name" value="Trp-synth-beta_II"/>
    <property type="match status" value="1"/>
</dbReference>
<dbReference type="PANTHER" id="PTHR42937:SF1">
    <property type="entry name" value="DIAMINOPROPIONATE AMMONIA-LYASE"/>
    <property type="match status" value="1"/>
</dbReference>
<dbReference type="PANTHER" id="PTHR42937">
    <property type="match status" value="1"/>
</dbReference>
<evidence type="ECO:0000313" key="4">
    <source>
        <dbReference type="EMBL" id="ASG67895.1"/>
    </source>
</evidence>
<dbReference type="InterPro" id="IPR036052">
    <property type="entry name" value="TrpB-like_PALP_sf"/>
</dbReference>
<name>A0ABM6LYY8_9GAMM</name>
<dbReference type="Pfam" id="PF00291">
    <property type="entry name" value="PALP"/>
    <property type="match status" value="1"/>
</dbReference>
<comment type="cofactor">
    <cofactor evidence="1">
        <name>pyridoxal 5'-phosphate</name>
        <dbReference type="ChEBI" id="CHEBI:597326"/>
    </cofactor>
</comment>
<dbReference type="InterPro" id="IPR001926">
    <property type="entry name" value="TrpB-like_PALP"/>
</dbReference>
<dbReference type="NCBIfam" id="NF006058">
    <property type="entry name" value="PRK08206.1"/>
    <property type="match status" value="1"/>
</dbReference>
<gene>
    <name evidence="4" type="ORF">CDV26_05395</name>
</gene>
<dbReference type="Gene3D" id="3.40.50.1100">
    <property type="match status" value="2"/>
</dbReference>
<accession>A0ABM6LYY8</accession>
<feature type="domain" description="Tryptophan synthase beta chain-like PALP" evidence="3">
    <location>
        <begin position="47"/>
        <end position="353"/>
    </location>
</feature>
<organism evidence="4 5">
    <name type="scientific">Francisella halioticida</name>
    <dbReference type="NCBI Taxonomy" id="549298"/>
    <lineage>
        <taxon>Bacteria</taxon>
        <taxon>Pseudomonadati</taxon>
        <taxon>Pseudomonadota</taxon>
        <taxon>Gammaproteobacteria</taxon>
        <taxon>Thiotrichales</taxon>
        <taxon>Francisellaceae</taxon>
        <taxon>Francisella</taxon>
    </lineage>
</organism>
<reference evidence="4 5" key="1">
    <citation type="submission" date="2017-06" db="EMBL/GenBank/DDBJ databases">
        <title>Complete genome of Francisella halioticida.</title>
        <authorList>
            <person name="Sjodin A."/>
        </authorList>
    </citation>
    <scope>NUCLEOTIDE SEQUENCE [LARGE SCALE GENOMIC DNA]</scope>
    <source>
        <strain evidence="4 5">DSM 23729</strain>
    </source>
</reference>
<evidence type="ECO:0000259" key="3">
    <source>
        <dbReference type="Pfam" id="PF00291"/>
    </source>
</evidence>
<sequence length="395" mass="43389">MKDIITSCFTNSIKQKDMGVYPDNLKAILNINSAKKVADDIKQWPKYDKTKLFNLDNLAQEVGVKKIWYKDESTRFGLGSFKALGGAYAVVKQIINYLEKEEAVEVSMKDLLSGKYKDKIKNISVSCATDGNHGRSVAWGAQLFDCKCVIYLHANVSKSREESIASYGAEVIRITGNYDDSVRMAAEDAIKYNRIIVSDTSYPGYMDIPKDVALGYCVMLAEIVEQLDRQVPTHILMQGGVGGLASAVCGYFWQLWGSNCPKLIMIEPEKANCLQLSSINGEPTVVKGELETLMAGLACGEVSLLAWEIIKLATDKFITISEDSIAPAMKYMADEYDIQAGESAVPGVSALMGANNRKQMLVELGIDSNSKILLIGTEGATDPILYKKLTGYETK</sequence>
<dbReference type="InterPro" id="IPR010081">
    <property type="entry name" value="DiNH2opropionate_NH3_lyase"/>
</dbReference>
<dbReference type="RefSeq" id="WP_088772412.1">
    <property type="nucleotide sequence ID" value="NZ_CP022132.1"/>
</dbReference>
<dbReference type="SUPFAM" id="SSF53686">
    <property type="entry name" value="Tryptophan synthase beta subunit-like PLP-dependent enzymes"/>
    <property type="match status" value="1"/>
</dbReference>
<evidence type="ECO:0000256" key="1">
    <source>
        <dbReference type="ARBA" id="ARBA00001933"/>
    </source>
</evidence>